<comment type="function">
    <text evidence="2">DNA polymerase III is a complex, multichain enzyme responsible for most of the replicative synthesis in bacteria. The epsilon subunit contain the editing function and is a proofreading 3'-5' exonuclease.</text>
</comment>
<dbReference type="Proteomes" id="UP000706151">
    <property type="component" value="Unassembled WGS sequence"/>
</dbReference>
<feature type="transmembrane region" description="Helical" evidence="6">
    <location>
        <begin position="51"/>
        <end position="71"/>
    </location>
</feature>
<gene>
    <name evidence="8" type="ORF">IPK02_15600</name>
</gene>
<dbReference type="EC" id="2.7.7.7" evidence="1"/>
<dbReference type="GO" id="GO:0005829">
    <property type="term" value="C:cytosol"/>
    <property type="evidence" value="ECO:0007669"/>
    <property type="project" value="TreeGrafter"/>
</dbReference>
<keyword evidence="6" id="KW-0472">Membrane</keyword>
<dbReference type="GO" id="GO:0003677">
    <property type="term" value="F:DNA binding"/>
    <property type="evidence" value="ECO:0007669"/>
    <property type="project" value="InterPro"/>
</dbReference>
<feature type="coiled-coil region" evidence="5">
    <location>
        <begin position="123"/>
        <end position="154"/>
    </location>
</feature>
<name>A0A935T911_9PROT</name>
<dbReference type="InterPro" id="IPR036397">
    <property type="entry name" value="RNaseH_sf"/>
</dbReference>
<feature type="domain" description="Exonuclease" evidence="7">
    <location>
        <begin position="530"/>
        <end position="698"/>
    </location>
</feature>
<dbReference type="NCBIfam" id="TIGR00573">
    <property type="entry name" value="dnaq"/>
    <property type="match status" value="1"/>
</dbReference>
<keyword evidence="5" id="KW-0175">Coiled coil</keyword>
<evidence type="ECO:0000256" key="5">
    <source>
        <dbReference type="SAM" id="Coils"/>
    </source>
</evidence>
<protein>
    <recommendedName>
        <fullName evidence="1">DNA-directed DNA polymerase</fullName>
        <ecNumber evidence="1">2.7.7.7</ecNumber>
    </recommendedName>
</protein>
<dbReference type="InterPro" id="IPR012337">
    <property type="entry name" value="RNaseH-like_sf"/>
</dbReference>
<dbReference type="Gene3D" id="3.30.450.20">
    <property type="entry name" value="PAS domain"/>
    <property type="match status" value="1"/>
</dbReference>
<keyword evidence="6" id="KW-0812">Transmembrane</keyword>
<dbReference type="Gene3D" id="3.30.420.10">
    <property type="entry name" value="Ribonuclease H-like superfamily/Ribonuclease H"/>
    <property type="match status" value="1"/>
</dbReference>
<evidence type="ECO:0000256" key="4">
    <source>
        <dbReference type="ARBA" id="ARBA00049244"/>
    </source>
</evidence>
<dbReference type="GO" id="GO:0008408">
    <property type="term" value="F:3'-5' exonuclease activity"/>
    <property type="evidence" value="ECO:0007669"/>
    <property type="project" value="TreeGrafter"/>
</dbReference>
<dbReference type="CDD" id="cd06127">
    <property type="entry name" value="DEDDh"/>
    <property type="match status" value="1"/>
</dbReference>
<keyword evidence="6" id="KW-1133">Transmembrane helix</keyword>
<evidence type="ECO:0000256" key="3">
    <source>
        <dbReference type="ARBA" id="ARBA00026073"/>
    </source>
</evidence>
<evidence type="ECO:0000256" key="6">
    <source>
        <dbReference type="SAM" id="Phobius"/>
    </source>
</evidence>
<dbReference type="GO" id="GO:0003887">
    <property type="term" value="F:DNA-directed DNA polymerase activity"/>
    <property type="evidence" value="ECO:0007669"/>
    <property type="project" value="UniProtKB-EC"/>
</dbReference>
<comment type="subunit">
    <text evidence="3">DNA polymerase III contains a core (composed of alpha, epsilon and theta chains) that associates with a tau subunit. This core dimerizes to form the POLIII' complex. PolIII' associates with the gamma complex (composed of gamma, delta, delta', psi and chi chains) and with the beta chain to form the complete DNA polymerase III complex.</text>
</comment>
<reference evidence="8 9" key="1">
    <citation type="submission" date="2020-10" db="EMBL/GenBank/DDBJ databases">
        <title>Connecting structure to function with the recovery of over 1000 high-quality activated sludge metagenome-assembled genomes encoding full-length rRNA genes using long-read sequencing.</title>
        <authorList>
            <person name="Singleton C.M."/>
            <person name="Petriglieri F."/>
            <person name="Kristensen J.M."/>
            <person name="Kirkegaard R.H."/>
            <person name="Michaelsen T.Y."/>
            <person name="Andersen M.H."/>
            <person name="Karst S.M."/>
            <person name="Dueholm M.S."/>
            <person name="Nielsen P.H."/>
            <person name="Albertsen M."/>
        </authorList>
    </citation>
    <scope>NUCLEOTIDE SEQUENCE [LARGE SCALE GENOMIC DNA]</scope>
    <source>
        <strain evidence="8">Fred_18-Q3-R57-64_BAT3C.720</strain>
    </source>
</reference>
<evidence type="ECO:0000313" key="8">
    <source>
        <dbReference type="EMBL" id="MBK7955253.1"/>
    </source>
</evidence>
<dbReference type="AlphaFoldDB" id="A0A935T911"/>
<evidence type="ECO:0000256" key="1">
    <source>
        <dbReference type="ARBA" id="ARBA00012417"/>
    </source>
</evidence>
<dbReference type="FunFam" id="3.30.420.10:FF:000045">
    <property type="entry name" value="3'-5' exonuclease DinG"/>
    <property type="match status" value="1"/>
</dbReference>
<dbReference type="EMBL" id="JADJOT010000010">
    <property type="protein sequence ID" value="MBK7955253.1"/>
    <property type="molecule type" value="Genomic_DNA"/>
</dbReference>
<evidence type="ECO:0000259" key="7">
    <source>
        <dbReference type="SMART" id="SM00479"/>
    </source>
</evidence>
<dbReference type="Pfam" id="PF00929">
    <property type="entry name" value="RNase_T"/>
    <property type="match status" value="1"/>
</dbReference>
<dbReference type="GO" id="GO:0045004">
    <property type="term" value="P:DNA replication proofreading"/>
    <property type="evidence" value="ECO:0007669"/>
    <property type="project" value="TreeGrafter"/>
</dbReference>
<dbReference type="InterPro" id="IPR006054">
    <property type="entry name" value="DnaQ"/>
</dbReference>
<dbReference type="PANTHER" id="PTHR30231">
    <property type="entry name" value="DNA POLYMERASE III SUBUNIT EPSILON"/>
    <property type="match status" value="1"/>
</dbReference>
<comment type="caution">
    <text evidence="8">The sequence shown here is derived from an EMBL/GenBank/DDBJ whole genome shotgun (WGS) entry which is preliminary data.</text>
</comment>
<organism evidence="8 9">
    <name type="scientific">Candidatus Accumulibacter affinis</name>
    <dbReference type="NCBI Taxonomy" id="2954384"/>
    <lineage>
        <taxon>Bacteria</taxon>
        <taxon>Pseudomonadati</taxon>
        <taxon>Pseudomonadota</taxon>
        <taxon>Betaproteobacteria</taxon>
        <taxon>Candidatus Accumulibacter</taxon>
    </lineage>
</organism>
<evidence type="ECO:0000313" key="9">
    <source>
        <dbReference type="Proteomes" id="UP000706151"/>
    </source>
</evidence>
<dbReference type="SUPFAM" id="SSF53098">
    <property type="entry name" value="Ribonuclease H-like"/>
    <property type="match status" value="1"/>
</dbReference>
<dbReference type="InterPro" id="IPR013520">
    <property type="entry name" value="Ribonucl_H"/>
</dbReference>
<dbReference type="SMART" id="SM00479">
    <property type="entry name" value="EXOIII"/>
    <property type="match status" value="1"/>
</dbReference>
<accession>A0A935T911</accession>
<sequence length="721" mass="80604">MNARIRLLLSVVILGLLMTGPFVITALLIWASAQPAEQALLVQLIVPHLSLGALTTVFGFILGLLVIRYLFREYVQGLLKMAENLRLMLSANRNFRVTPEGPPEVRLLALATNDLAQQRDGLMDDVDAQIAAAKASVEEEKNRLAALMSELAQAVVVCNLDGRILLYNSRARLQFRALAQGSTRGVGGALIGLGRSIFSILERNQIDHALEVVRQRLHKGAAAAIANFITAARGEQLLRVQLVPVLSTEEQPQEREMTGYVLTVENITRGLEQESRRDQVLQSLTDGSRGSLANIRVAVGNLMDYPDMEAEIRERFVGIISDEVLRMSQRLDQTMSEFADSLKTRWPLEDVLGIDIIAAAQRRIEEQLKLPTKTEEIDAALWLRAESFSLVFSICFLASRLIDQYQIKELRFRLLAFGKLAYLDLIWAGQVMSSESFYTWETEAMQVGQENSPLSLRDVVDRHGGEIWYEREKAAHRAFFRFVLPVAAPEDLAPGEMLDDIATRPEYYDFDLFHFRDRSVDLDRPLADLTYTVFDTETTGLEPAAGDEIIQIGAVRIVNGRLLRNENFDQLVDPERFLRPEGTRIHGLTDDMVRGQPRIDVVLPAFHDFCSDTVLVAHNAAFDLRFLQLKEEATGVIFSQPVLDTLLLSGVLHPNQESHQLDSIAARLGITIAGRHSGLGDACATGEVFLKMLPLLAQMGIVTLRQALEASEKTYFARVKY</sequence>
<proteinExistence type="predicted"/>
<evidence type="ECO:0000256" key="2">
    <source>
        <dbReference type="ARBA" id="ARBA00025483"/>
    </source>
</evidence>
<dbReference type="PANTHER" id="PTHR30231:SF41">
    <property type="entry name" value="DNA POLYMERASE III SUBUNIT EPSILON"/>
    <property type="match status" value="1"/>
</dbReference>
<comment type="catalytic activity">
    <reaction evidence="4">
        <text>DNA(n) + a 2'-deoxyribonucleoside 5'-triphosphate = DNA(n+1) + diphosphate</text>
        <dbReference type="Rhea" id="RHEA:22508"/>
        <dbReference type="Rhea" id="RHEA-COMP:17339"/>
        <dbReference type="Rhea" id="RHEA-COMP:17340"/>
        <dbReference type="ChEBI" id="CHEBI:33019"/>
        <dbReference type="ChEBI" id="CHEBI:61560"/>
        <dbReference type="ChEBI" id="CHEBI:173112"/>
        <dbReference type="EC" id="2.7.7.7"/>
    </reaction>
</comment>